<evidence type="ECO:0000256" key="11">
    <source>
        <dbReference type="ARBA" id="ARBA00025581"/>
    </source>
</evidence>
<comment type="caution">
    <text evidence="17">The sequence shown here is derived from an EMBL/GenBank/DDBJ whole genome shotgun (WGS) entry which is preliminary data.</text>
</comment>
<name>A0A7L3MBL1_9PASS</name>
<keyword evidence="3" id="KW-0597">Phosphoprotein</keyword>
<dbReference type="InterPro" id="IPR013083">
    <property type="entry name" value="Znf_RING/FYVE/PHD"/>
</dbReference>
<evidence type="ECO:0000256" key="7">
    <source>
        <dbReference type="ARBA" id="ARBA00022990"/>
    </source>
</evidence>
<organism evidence="17 18">
    <name type="scientific">Horornis vulcanius</name>
    <dbReference type="NCBI Taxonomy" id="2585811"/>
    <lineage>
        <taxon>Eukaryota</taxon>
        <taxon>Metazoa</taxon>
        <taxon>Chordata</taxon>
        <taxon>Craniata</taxon>
        <taxon>Vertebrata</taxon>
        <taxon>Euteleostomi</taxon>
        <taxon>Archelosauria</taxon>
        <taxon>Archosauria</taxon>
        <taxon>Dinosauria</taxon>
        <taxon>Saurischia</taxon>
        <taxon>Theropoda</taxon>
        <taxon>Coelurosauria</taxon>
        <taxon>Aves</taxon>
        <taxon>Neognathae</taxon>
        <taxon>Neoaves</taxon>
        <taxon>Telluraves</taxon>
        <taxon>Australaves</taxon>
        <taxon>Passeriformes</taxon>
        <taxon>Sylvioidea</taxon>
        <taxon>Scotocercidae</taxon>
        <taxon>Horornis</taxon>
    </lineage>
</organism>
<dbReference type="SMART" id="SM00531">
    <property type="entry name" value="TFIIE"/>
    <property type="match status" value="1"/>
</dbReference>
<dbReference type="Gene3D" id="3.30.40.10">
    <property type="entry name" value="Zinc/RING finger domain, C3HC4 (zinc finger)"/>
    <property type="match status" value="1"/>
</dbReference>
<dbReference type="SUPFAM" id="SSF57783">
    <property type="entry name" value="Zinc beta-ribbon"/>
    <property type="match status" value="1"/>
</dbReference>
<dbReference type="Gene3D" id="6.10.140.1250">
    <property type="match status" value="1"/>
</dbReference>
<dbReference type="FunFam" id="3.30.40.10:FF:000087">
    <property type="entry name" value="General transcription factor IIE subunit 1"/>
    <property type="match status" value="1"/>
</dbReference>
<evidence type="ECO:0000256" key="6">
    <source>
        <dbReference type="ARBA" id="ARBA00022833"/>
    </source>
</evidence>
<evidence type="ECO:0000256" key="3">
    <source>
        <dbReference type="ARBA" id="ARBA00022553"/>
    </source>
</evidence>
<dbReference type="Proteomes" id="UP000558460">
    <property type="component" value="Unassembled WGS sequence"/>
</dbReference>
<dbReference type="InterPro" id="IPR024550">
    <property type="entry name" value="TFIIEa/SarR/Rpc3_HTH_dom"/>
</dbReference>
<keyword evidence="10" id="KW-0539">Nucleus</keyword>
<reference evidence="17 18" key="1">
    <citation type="submission" date="2019-09" db="EMBL/GenBank/DDBJ databases">
        <title>Bird 10,000 Genomes (B10K) Project - Family phase.</title>
        <authorList>
            <person name="Zhang G."/>
        </authorList>
    </citation>
    <scope>NUCLEOTIDE SEQUENCE [LARGE SCALE GENOMIC DNA]</scope>
    <source>
        <strain evidence="17">B10K-DU-029-69</strain>
        <tissue evidence="17">Muscle</tissue>
    </source>
</reference>
<keyword evidence="7" id="KW-0007">Acetylation</keyword>
<keyword evidence="18" id="KW-1185">Reference proteome</keyword>
<dbReference type="PROSITE" id="PS51344">
    <property type="entry name" value="HTH_TFE_IIE"/>
    <property type="match status" value="1"/>
</dbReference>
<keyword evidence="9" id="KW-0804">Transcription</keyword>
<keyword evidence="8" id="KW-0805">Transcription regulation</keyword>
<evidence type="ECO:0000256" key="4">
    <source>
        <dbReference type="ARBA" id="ARBA00022723"/>
    </source>
</evidence>
<dbReference type="EMBL" id="VZUA01056825">
    <property type="protein sequence ID" value="NXU63552.1"/>
    <property type="molecule type" value="Genomic_DNA"/>
</dbReference>
<dbReference type="GO" id="GO:0006367">
    <property type="term" value="P:transcription initiation at RNA polymerase II promoter"/>
    <property type="evidence" value="ECO:0007669"/>
    <property type="project" value="InterPro"/>
</dbReference>
<proteinExistence type="inferred from homology"/>
<evidence type="ECO:0000256" key="13">
    <source>
        <dbReference type="ARBA" id="ARBA00073913"/>
    </source>
</evidence>
<dbReference type="InterPro" id="IPR017919">
    <property type="entry name" value="TFIIE/TFIIEa_HTH"/>
</dbReference>
<comment type="function">
    <text evidence="11">Recruits TFIIH to the initiation complex and stimulates the RNA polymerase II C-terminal domain kinase and DNA-dependent ATPase activities of TFIIH. Both TFIIH and TFIIE are required for promoter clearance by RNA polymerase.</text>
</comment>
<evidence type="ECO:0000256" key="9">
    <source>
        <dbReference type="ARBA" id="ARBA00023163"/>
    </source>
</evidence>
<protein>
    <recommendedName>
        <fullName evidence="13">General transcription factor IIE subunit 1</fullName>
    </recommendedName>
    <alternativeName>
        <fullName evidence="14">Transcription initiation factor IIE subunit alpha</fullName>
    </alternativeName>
</protein>
<evidence type="ECO:0000256" key="12">
    <source>
        <dbReference type="ARBA" id="ARBA00065242"/>
    </source>
</evidence>
<sequence length="426" mass="48866">MEKQNVPSEVPAALKRLAKYIVRAFYDVECSLALDMLIRYPCVKEDDLLQLLKYERKQLRTVLNTLKADKLVKLRMRVETGPNGRSTRHNYYYINYKVLVDVVKYKLDHVRRKIEADERDSTTRSSFKCPSCSSTYTDLEVNQLFDVFTGTFHCTYCNTEVEEDVSAFPKHDARTLLAKFNEQIEPVFVLLRETEDIVLPYDLLEPQPTEIPELSESFDPKLGSSVLESCSHPEKWAQRSSAFGITYTQNLTIDVQDSKHKKKRREKATEKQPIWLSQSTVEGTATLTNNSIGKFRVNASEETEENVKETVADNEIIKTLLIHESKSSFRTDQSPIVKSKLHGSCSDNSEFEEDAKHSRGARMKVAGSNFEQEEEQETLGPILMVAGQPYSYGEVSENPELVSLMTKEERDAYIKVGQEMFQFVFE</sequence>
<keyword evidence="6" id="KW-0862">Zinc</keyword>
<feature type="domain" description="HTH TFE/IIEalpha-type" evidence="16">
    <location>
        <begin position="14"/>
        <end position="104"/>
    </location>
</feature>
<dbReference type="PANTHER" id="PTHR13097:SF10">
    <property type="entry name" value="HTH TFE_IIEALPHA-TYPE DOMAIN-CONTAINING PROTEIN"/>
    <property type="match status" value="1"/>
</dbReference>
<dbReference type="AlphaFoldDB" id="A0A7L3MBL1"/>
<feature type="region of interest" description="Disordered" evidence="15">
    <location>
        <begin position="340"/>
        <end position="360"/>
    </location>
</feature>
<dbReference type="GO" id="GO:0008270">
    <property type="term" value="F:zinc ion binding"/>
    <property type="evidence" value="ECO:0007669"/>
    <property type="project" value="UniProtKB-KW"/>
</dbReference>
<dbReference type="Pfam" id="PF11521">
    <property type="entry name" value="TFIIE-A_C"/>
    <property type="match status" value="1"/>
</dbReference>
<feature type="non-terminal residue" evidence="17">
    <location>
        <position position="426"/>
    </location>
</feature>
<evidence type="ECO:0000256" key="2">
    <source>
        <dbReference type="ARBA" id="ARBA00008947"/>
    </source>
</evidence>
<dbReference type="Pfam" id="PF02002">
    <property type="entry name" value="TFIIE_alpha"/>
    <property type="match status" value="1"/>
</dbReference>
<evidence type="ECO:0000313" key="17">
    <source>
        <dbReference type="EMBL" id="NXU63552.1"/>
    </source>
</evidence>
<keyword evidence="5" id="KW-0863">Zinc-finger</keyword>
<dbReference type="InterPro" id="IPR039997">
    <property type="entry name" value="TFE"/>
</dbReference>
<gene>
    <name evidence="17" type="primary">Gtf2e1_0</name>
    <name evidence="17" type="ORF">HORVUL_R04261</name>
</gene>
<evidence type="ECO:0000256" key="14">
    <source>
        <dbReference type="ARBA" id="ARBA00080958"/>
    </source>
</evidence>
<dbReference type="InterPro" id="IPR021600">
    <property type="entry name" value="TFIIE_asu_C"/>
</dbReference>
<comment type="subunit">
    <text evidence="12">Tetramer of two alpha and two beta chains. Interacts with TAF6/TAFII80. Interacts with ATF7IP. Interacts with SND1. Part of TBP-based Pol II pre-initiation complex (PIC), in which Pol II core assembles with general transcription factors and other specific initiation factors including GTF2E1, GTF2E2, GTF2F1, GTF2F2, TCEA1, ERCC2, ERCC3, GTF2H2, GTF2H3, GTF2H4, GTF2H5, GTF2A1, GTF2A2, GTF2B and TBP; this large multi-subunit PIC complex mediates DNA unwinding and targets Pol II core to the transcription start site where the first phosphodiester bond forms.</text>
</comment>
<evidence type="ECO:0000313" key="18">
    <source>
        <dbReference type="Proteomes" id="UP000558460"/>
    </source>
</evidence>
<dbReference type="OrthoDB" id="361102at2759"/>
<accession>A0A7L3MBL1</accession>
<keyword evidence="4" id="KW-0479">Metal-binding</keyword>
<evidence type="ECO:0000256" key="5">
    <source>
        <dbReference type="ARBA" id="ARBA00022771"/>
    </source>
</evidence>
<feature type="non-terminal residue" evidence="17">
    <location>
        <position position="1"/>
    </location>
</feature>
<evidence type="ECO:0000256" key="1">
    <source>
        <dbReference type="ARBA" id="ARBA00004123"/>
    </source>
</evidence>
<dbReference type="GO" id="GO:0005673">
    <property type="term" value="C:transcription factor TFIIE complex"/>
    <property type="evidence" value="ECO:0007669"/>
    <property type="project" value="TreeGrafter"/>
</dbReference>
<comment type="similarity">
    <text evidence="2">Belongs to the TFIIE alpha subunit family.</text>
</comment>
<dbReference type="PANTHER" id="PTHR13097">
    <property type="entry name" value="TRANSCRIPTION INITIATION FACTOR IIE, ALPHA SUBUNIT"/>
    <property type="match status" value="1"/>
</dbReference>
<dbReference type="InterPro" id="IPR002853">
    <property type="entry name" value="TFIIE_asu"/>
</dbReference>
<comment type="subcellular location">
    <subcellularLocation>
        <location evidence="1">Nucleus</location>
    </subcellularLocation>
</comment>
<evidence type="ECO:0000256" key="10">
    <source>
        <dbReference type="ARBA" id="ARBA00023242"/>
    </source>
</evidence>
<evidence type="ECO:0000259" key="16">
    <source>
        <dbReference type="PROSITE" id="PS51344"/>
    </source>
</evidence>
<evidence type="ECO:0000256" key="15">
    <source>
        <dbReference type="SAM" id="MobiDB-lite"/>
    </source>
</evidence>
<evidence type="ECO:0000256" key="8">
    <source>
        <dbReference type="ARBA" id="ARBA00023015"/>
    </source>
</evidence>